<keyword evidence="1" id="KW-1133">Transmembrane helix</keyword>
<dbReference type="RefSeq" id="XP_004220821.1">
    <property type="nucleotide sequence ID" value="XM_004220773.1"/>
</dbReference>
<dbReference type="PhylomeDB" id="K6URZ8"/>
<evidence type="ECO:0000313" key="3">
    <source>
        <dbReference type="Proteomes" id="UP000006319"/>
    </source>
</evidence>
<dbReference type="Proteomes" id="UP000006319">
    <property type="component" value="Chromosome 3"/>
</dbReference>
<sequence length="167" mass="19869">MYSNYSRLLSDVKTDTESNLDKLNSDKSNNNKKKKKTATKSDIINKLRSFNIFKIADSYYENRVLDRINNIYKVVNDQNIDDKTFWLTVLRNMSMIYAFPSLLFLSGCFFLSISERGSNLRSFVILLISWLVFFYTYTKILKYNVLFEPKDKYEFGNHIYTFKILFI</sequence>
<accession>K6URZ8</accession>
<dbReference type="Pfam" id="PF12420">
    <property type="entry name" value="DUF3671"/>
    <property type="match status" value="1"/>
</dbReference>
<protein>
    <recommendedName>
        <fullName evidence="4">Pv-fam-d protein</fullName>
    </recommendedName>
</protein>
<gene>
    <name evidence="2" type="ORF">PCYB_031030</name>
</gene>
<dbReference type="InterPro" id="IPR022139">
    <property type="entry name" value="Fam-L/Fam-M-like_plasmodium"/>
</dbReference>
<dbReference type="KEGG" id="pcy:PCYB_031030"/>
<evidence type="ECO:0000256" key="1">
    <source>
        <dbReference type="SAM" id="Phobius"/>
    </source>
</evidence>
<dbReference type="VEuPathDB" id="PlasmoDB:PCYB_031030"/>
<dbReference type="AlphaFoldDB" id="K6URZ8"/>
<evidence type="ECO:0008006" key="4">
    <source>
        <dbReference type="Google" id="ProtNLM"/>
    </source>
</evidence>
<name>K6URZ8_PLACD</name>
<dbReference type="OMA" id="YKCNTES"/>
<dbReference type="EMBL" id="DF157095">
    <property type="protein sequence ID" value="GAB64690.1"/>
    <property type="molecule type" value="Genomic_DNA"/>
</dbReference>
<dbReference type="GeneID" id="14691210"/>
<organism evidence="2 3">
    <name type="scientific">Plasmodium cynomolgi (strain B)</name>
    <dbReference type="NCBI Taxonomy" id="1120755"/>
    <lineage>
        <taxon>Eukaryota</taxon>
        <taxon>Sar</taxon>
        <taxon>Alveolata</taxon>
        <taxon>Apicomplexa</taxon>
        <taxon>Aconoidasida</taxon>
        <taxon>Haemosporida</taxon>
        <taxon>Plasmodiidae</taxon>
        <taxon>Plasmodium</taxon>
        <taxon>Plasmodium (Plasmodium)</taxon>
    </lineage>
</organism>
<feature type="transmembrane region" description="Helical" evidence="1">
    <location>
        <begin position="120"/>
        <end position="137"/>
    </location>
</feature>
<reference evidence="2 3" key="1">
    <citation type="journal article" date="2012" name="Nat. Genet.">
        <title>Plasmodium cynomolgi genome sequences provide insight into Plasmodium vivax and the monkey malaria clade.</title>
        <authorList>
            <person name="Tachibana S."/>
            <person name="Sullivan S.A."/>
            <person name="Kawai S."/>
            <person name="Nakamura S."/>
            <person name="Kim H.R."/>
            <person name="Goto N."/>
            <person name="Arisue N."/>
            <person name="Palacpac N.M.Q."/>
            <person name="Honma H."/>
            <person name="Yagi M."/>
            <person name="Tougan T."/>
            <person name="Katakai Y."/>
            <person name="Kaneko O."/>
            <person name="Mita T."/>
            <person name="Kita K."/>
            <person name="Yasutomi Y."/>
            <person name="Sutton P.L."/>
            <person name="Shakhbatyan R."/>
            <person name="Horii T."/>
            <person name="Yasunaga T."/>
            <person name="Barnwell J.W."/>
            <person name="Escalante A.A."/>
            <person name="Carlton J.M."/>
            <person name="Tanabe K."/>
        </authorList>
    </citation>
    <scope>NUCLEOTIDE SEQUENCE [LARGE SCALE GENOMIC DNA]</scope>
    <source>
        <strain evidence="2 3">B</strain>
    </source>
</reference>
<keyword evidence="1" id="KW-0472">Membrane</keyword>
<evidence type="ECO:0000313" key="2">
    <source>
        <dbReference type="EMBL" id="GAB64690.1"/>
    </source>
</evidence>
<keyword evidence="3" id="KW-1185">Reference proteome</keyword>
<feature type="non-terminal residue" evidence="2">
    <location>
        <position position="167"/>
    </location>
</feature>
<dbReference type="OrthoDB" id="384675at2759"/>
<feature type="transmembrane region" description="Helical" evidence="1">
    <location>
        <begin position="95"/>
        <end position="114"/>
    </location>
</feature>
<keyword evidence="1" id="KW-0812">Transmembrane</keyword>
<proteinExistence type="predicted"/>